<keyword evidence="1" id="KW-1133">Transmembrane helix</keyword>
<dbReference type="PaxDb" id="546414-Deide_10431"/>
<dbReference type="eggNOG" id="COG3326">
    <property type="taxonomic scope" value="Bacteria"/>
</dbReference>
<keyword evidence="3" id="KW-1185">Reference proteome</keyword>
<sequence>MIGRLDTTEVLEIAVRLFVAWQIIWGMVAFIAMGHDKRLATQLRRRTPEKNLHRLEAWGGWAGSLAAQLLLRHKTRKASYQRIYRPIALGWVTACAVVGTLHLLQRFYI</sequence>
<keyword evidence="1" id="KW-0812">Transmembrane</keyword>
<keyword evidence="1" id="KW-0472">Membrane</keyword>
<gene>
    <name evidence="2" type="ordered locus">Deide_10431</name>
</gene>
<dbReference type="STRING" id="546414.Deide_10431"/>
<dbReference type="Proteomes" id="UP000002208">
    <property type="component" value="Chromosome"/>
</dbReference>
<accession>C1CUR8</accession>
<organism evidence="2 3">
    <name type="scientific">Deinococcus deserti (strain DSM 17065 / CIP 109153 / LMG 22923 / VCD115)</name>
    <dbReference type="NCBI Taxonomy" id="546414"/>
    <lineage>
        <taxon>Bacteria</taxon>
        <taxon>Thermotogati</taxon>
        <taxon>Deinococcota</taxon>
        <taxon>Deinococci</taxon>
        <taxon>Deinococcales</taxon>
        <taxon>Deinococcaceae</taxon>
        <taxon>Deinococcus</taxon>
    </lineage>
</organism>
<dbReference type="HOGENOM" id="CLU_091970_2_1_0"/>
<name>C1CUR8_DEIDV</name>
<protein>
    <recommendedName>
        <fullName evidence="4">DUF1294 domain-containing protein</fullName>
    </recommendedName>
</protein>
<dbReference type="OrthoDB" id="72963at2"/>
<dbReference type="EMBL" id="CP001114">
    <property type="protein sequence ID" value="ACO45935.1"/>
    <property type="molecule type" value="Genomic_DNA"/>
</dbReference>
<dbReference type="KEGG" id="ddr:Deide_10431"/>
<dbReference type="AlphaFoldDB" id="C1CUR8"/>
<reference evidence="2 3" key="1">
    <citation type="journal article" date="2009" name="PLoS Genet.">
        <title>Alliance of proteomics and genomics to unravel the specificities of Sahara bacterium Deinococcus deserti.</title>
        <authorList>
            <person name="de Groot A."/>
            <person name="Dulermo R."/>
            <person name="Ortet P."/>
            <person name="Blanchard L."/>
            <person name="Guerin P."/>
            <person name="Fernandez B."/>
            <person name="Vacherie B."/>
            <person name="Dossat C."/>
            <person name="Jolivet E."/>
            <person name="Siguier P."/>
            <person name="Chandler M."/>
            <person name="Barakat M."/>
            <person name="Dedieu A."/>
            <person name="Barbe V."/>
            <person name="Heulin T."/>
            <person name="Sommer S."/>
            <person name="Achouak W."/>
            <person name="Armengaud J."/>
        </authorList>
    </citation>
    <scope>NUCLEOTIDE SEQUENCE [LARGE SCALE GENOMIC DNA]</scope>
    <source>
        <strain evidence="3">DSM 17065 / CIP 109153 / LMG 22923 / VCD115</strain>
    </source>
</reference>
<dbReference type="InterPro" id="IPR010718">
    <property type="entry name" value="DUF1294"/>
</dbReference>
<evidence type="ECO:0008006" key="4">
    <source>
        <dbReference type="Google" id="ProtNLM"/>
    </source>
</evidence>
<feature type="transmembrane region" description="Helical" evidence="1">
    <location>
        <begin position="83"/>
        <end position="104"/>
    </location>
</feature>
<proteinExistence type="predicted"/>
<feature type="transmembrane region" description="Helical" evidence="1">
    <location>
        <begin position="13"/>
        <end position="34"/>
    </location>
</feature>
<evidence type="ECO:0000313" key="2">
    <source>
        <dbReference type="EMBL" id="ACO45935.1"/>
    </source>
</evidence>
<evidence type="ECO:0000313" key="3">
    <source>
        <dbReference type="Proteomes" id="UP000002208"/>
    </source>
</evidence>
<dbReference type="Pfam" id="PF06961">
    <property type="entry name" value="DUF1294"/>
    <property type="match status" value="1"/>
</dbReference>
<evidence type="ECO:0000256" key="1">
    <source>
        <dbReference type="SAM" id="Phobius"/>
    </source>
</evidence>